<dbReference type="GO" id="GO:0046933">
    <property type="term" value="F:proton-transporting ATP synthase activity, rotational mechanism"/>
    <property type="evidence" value="ECO:0007669"/>
    <property type="project" value="UniProtKB-UniRule"/>
</dbReference>
<name>A0ABD4VP10_BACFG</name>
<evidence type="ECO:0000256" key="12">
    <source>
        <dbReference type="HAMAP-Rule" id="MF_00815"/>
    </source>
</evidence>
<organism evidence="13 14">
    <name type="scientific">Bacteroides fragilis</name>
    <dbReference type="NCBI Taxonomy" id="817"/>
    <lineage>
        <taxon>Bacteria</taxon>
        <taxon>Pseudomonadati</taxon>
        <taxon>Bacteroidota</taxon>
        <taxon>Bacteroidia</taxon>
        <taxon>Bacteroidales</taxon>
        <taxon>Bacteroidaceae</taxon>
        <taxon>Bacteroides</taxon>
    </lineage>
</organism>
<dbReference type="SUPFAM" id="SSF52943">
    <property type="entry name" value="ATP synthase (F1-ATPase), gamma subunit"/>
    <property type="match status" value="1"/>
</dbReference>
<keyword evidence="9 12" id="KW-0472">Membrane</keyword>
<dbReference type="Proteomes" id="UP001075704">
    <property type="component" value="Unassembled WGS sequence"/>
</dbReference>
<gene>
    <name evidence="12" type="primary">atpG</name>
    <name evidence="13" type="ORF">O1422_03660</name>
</gene>
<evidence type="ECO:0000256" key="9">
    <source>
        <dbReference type="ARBA" id="ARBA00023136"/>
    </source>
</evidence>
<dbReference type="GO" id="GO:0042777">
    <property type="term" value="P:proton motive force-driven plasma membrane ATP synthesis"/>
    <property type="evidence" value="ECO:0007669"/>
    <property type="project" value="UniProtKB-UniRule"/>
</dbReference>
<keyword evidence="11 12" id="KW-0066">ATP synthesis</keyword>
<dbReference type="PANTHER" id="PTHR11693:SF22">
    <property type="entry name" value="ATP SYNTHASE SUBUNIT GAMMA, MITOCHONDRIAL"/>
    <property type="match status" value="1"/>
</dbReference>
<proteinExistence type="inferred from homology"/>
<dbReference type="CDD" id="cd12151">
    <property type="entry name" value="F1-ATPase_gamma"/>
    <property type="match status" value="1"/>
</dbReference>
<protein>
    <recommendedName>
        <fullName evidence="12">ATP synthase gamma chain</fullName>
    </recommendedName>
    <alternativeName>
        <fullName evidence="12">ATP synthase F1 sector gamma subunit</fullName>
    </alternativeName>
    <alternativeName>
        <fullName evidence="12">F-ATPase gamma subunit</fullName>
    </alternativeName>
</protein>
<keyword evidence="10 12" id="KW-0139">CF(1)</keyword>
<evidence type="ECO:0000256" key="10">
    <source>
        <dbReference type="ARBA" id="ARBA00023196"/>
    </source>
</evidence>
<keyword evidence="5 12" id="KW-1003">Cell membrane</keyword>
<dbReference type="NCBIfam" id="NF009959">
    <property type="entry name" value="PRK13426.1"/>
    <property type="match status" value="1"/>
</dbReference>
<dbReference type="NCBIfam" id="TIGR01146">
    <property type="entry name" value="ATPsyn_F1gamma"/>
    <property type="match status" value="1"/>
</dbReference>
<sequence length="290" mass="32351">MASLKEVKTRINSVQSTRKITSAMKMVASAKLHKAQGAIENMLPYQRKLNKILTNFLSADLPVESPFCAERTVKRIAIVAFSSNSSLCGAFNANVLKMFLQTVGEYRELGQDNILIYPVGKKIEEAVKKLGFFPQGSYQRLADKPSYDEAAALARLLMELFLEKNIDRVELIYHHFRSMGIQELLRERYLPIDLSAVHNEDGKTGMVNDYIIEPSAAQLIADLIPQVLSQKIFTAALDSNASEHAARTLAMQIATDNANELIQELTKQYNKTRQQAITNELLDIVGGSMA</sequence>
<comment type="similarity">
    <text evidence="3 12">Belongs to the ATPase gamma chain family.</text>
</comment>
<keyword evidence="8 12" id="KW-0406">Ion transport</keyword>
<evidence type="ECO:0000256" key="5">
    <source>
        <dbReference type="ARBA" id="ARBA00022475"/>
    </source>
</evidence>
<keyword evidence="6" id="KW-0997">Cell inner membrane</keyword>
<evidence type="ECO:0000313" key="13">
    <source>
        <dbReference type="EMBL" id="MCZ2653256.1"/>
    </source>
</evidence>
<reference evidence="13" key="1">
    <citation type="submission" date="2022-12" db="EMBL/GenBank/DDBJ databases">
        <title>Development of a Multilocus Sequence Typing Scheme for Bacteroides fragilis Based on Whole Genome Sequencing Data and Clinical Application.</title>
        <authorList>
            <person name="Nielsen F.D."/>
            <person name="Justesen U.S."/>
        </authorList>
    </citation>
    <scope>NUCLEOTIDE SEQUENCE</scope>
    <source>
        <strain evidence="13">BF_BC_ODE_DK_2015_2</strain>
    </source>
</reference>
<dbReference type="RefSeq" id="WP_269098102.1">
    <property type="nucleotide sequence ID" value="NZ_JAPUAC010000002.1"/>
</dbReference>
<dbReference type="HAMAP" id="MF_00815">
    <property type="entry name" value="ATP_synth_gamma_bact"/>
    <property type="match status" value="1"/>
</dbReference>
<dbReference type="Pfam" id="PF00231">
    <property type="entry name" value="ATP-synt"/>
    <property type="match status" value="1"/>
</dbReference>
<evidence type="ECO:0000256" key="2">
    <source>
        <dbReference type="ARBA" id="ARBA00004170"/>
    </source>
</evidence>
<evidence type="ECO:0000256" key="6">
    <source>
        <dbReference type="ARBA" id="ARBA00022519"/>
    </source>
</evidence>
<comment type="caution">
    <text evidence="13">The sequence shown here is derived from an EMBL/GenBank/DDBJ whole genome shotgun (WGS) entry which is preliminary data.</text>
</comment>
<evidence type="ECO:0000256" key="3">
    <source>
        <dbReference type="ARBA" id="ARBA00007681"/>
    </source>
</evidence>
<comment type="function">
    <text evidence="1 12">Produces ATP from ADP in the presence of a proton gradient across the membrane. The gamma chain is believed to be important in regulating ATPase activity and the flow of protons through the CF(0) complex.</text>
</comment>
<evidence type="ECO:0000313" key="14">
    <source>
        <dbReference type="Proteomes" id="UP001075704"/>
    </source>
</evidence>
<dbReference type="GO" id="GO:0045259">
    <property type="term" value="C:proton-transporting ATP synthase complex"/>
    <property type="evidence" value="ECO:0007669"/>
    <property type="project" value="UniProtKB-KW"/>
</dbReference>
<comment type="subcellular location">
    <subcellularLocation>
        <location evidence="12">Cell membrane</location>
        <topology evidence="12">Peripheral membrane protein</topology>
    </subcellularLocation>
    <subcellularLocation>
        <location evidence="2">Membrane</location>
        <topology evidence="2">Peripheral membrane protein</topology>
    </subcellularLocation>
</comment>
<evidence type="ECO:0000256" key="1">
    <source>
        <dbReference type="ARBA" id="ARBA00003456"/>
    </source>
</evidence>
<comment type="subunit">
    <text evidence="12">F-type ATPases have 2 components, CF(1) - the catalytic core - and CF(0) - the membrane proton channel. CF(1) has five subunits: alpha(3), beta(3), gamma(1), delta(1), epsilon(1). CF(0) has three main subunits: a, b and c.</text>
</comment>
<dbReference type="EMBL" id="JAPUAC010000002">
    <property type="protein sequence ID" value="MCZ2653256.1"/>
    <property type="molecule type" value="Genomic_DNA"/>
</dbReference>
<dbReference type="AlphaFoldDB" id="A0ABD4VP10"/>
<dbReference type="Gene3D" id="3.40.1380.10">
    <property type="match status" value="1"/>
</dbReference>
<evidence type="ECO:0000256" key="4">
    <source>
        <dbReference type="ARBA" id="ARBA00022448"/>
    </source>
</evidence>
<dbReference type="InterPro" id="IPR000131">
    <property type="entry name" value="ATP_synth_F1_gsu"/>
</dbReference>
<dbReference type="GO" id="GO:0005886">
    <property type="term" value="C:plasma membrane"/>
    <property type="evidence" value="ECO:0007669"/>
    <property type="project" value="UniProtKB-SubCell"/>
</dbReference>
<dbReference type="InterPro" id="IPR035968">
    <property type="entry name" value="ATP_synth_F1_ATPase_gsu"/>
</dbReference>
<evidence type="ECO:0000256" key="11">
    <source>
        <dbReference type="ARBA" id="ARBA00023310"/>
    </source>
</evidence>
<evidence type="ECO:0000256" key="7">
    <source>
        <dbReference type="ARBA" id="ARBA00022781"/>
    </source>
</evidence>
<dbReference type="Gene3D" id="1.10.287.80">
    <property type="entry name" value="ATP synthase, gamma subunit, helix hairpin domain"/>
    <property type="match status" value="2"/>
</dbReference>
<dbReference type="PRINTS" id="PR00126">
    <property type="entry name" value="ATPASEGAMMA"/>
</dbReference>
<dbReference type="GO" id="GO:0005524">
    <property type="term" value="F:ATP binding"/>
    <property type="evidence" value="ECO:0007669"/>
    <property type="project" value="UniProtKB-UniRule"/>
</dbReference>
<dbReference type="FunFam" id="1.10.287.80:FF:000006">
    <property type="entry name" value="ATP synthase gamma chain"/>
    <property type="match status" value="1"/>
</dbReference>
<dbReference type="PANTHER" id="PTHR11693">
    <property type="entry name" value="ATP SYNTHASE GAMMA CHAIN"/>
    <property type="match status" value="1"/>
</dbReference>
<keyword evidence="7 12" id="KW-0375">Hydrogen ion transport</keyword>
<evidence type="ECO:0000256" key="8">
    <source>
        <dbReference type="ARBA" id="ARBA00023065"/>
    </source>
</evidence>
<accession>A0ABD4VP10</accession>
<keyword evidence="4 12" id="KW-0813">Transport</keyword>